<dbReference type="EnsemblPlants" id="Solyc02g094755.1.1">
    <property type="protein sequence ID" value="Solyc02g094755.1.1"/>
    <property type="gene ID" value="Solyc02g094755.1"/>
</dbReference>
<keyword evidence="2" id="KW-1185">Reference proteome</keyword>
<sequence length="149" mass="16985">MGRLFLVDLEGKTYNCKFCKIQLGLADDLVSKLPSWNKMRLFVHAEHLTIEILHIINKMDLQKQKRFFVHGERLAIENLHIINEMDLQKQKRCVLEITNECGAKISDLELQRDLKLTGIRVASAIGNLKSTVATAPLPIASLFLLHHTT</sequence>
<reference evidence="1" key="1">
    <citation type="journal article" date="2012" name="Nature">
        <title>The tomato genome sequence provides insights into fleshy fruit evolution.</title>
        <authorList>
            <consortium name="Tomato Genome Consortium"/>
        </authorList>
    </citation>
    <scope>NUCLEOTIDE SEQUENCE [LARGE SCALE GENOMIC DNA]</scope>
    <source>
        <strain evidence="1">cv. Heinz 1706</strain>
    </source>
</reference>
<proteinExistence type="predicted"/>
<reference evidence="1" key="2">
    <citation type="submission" date="2019-01" db="UniProtKB">
        <authorList>
            <consortium name="EnsemblPlants"/>
        </authorList>
    </citation>
    <scope>IDENTIFICATION</scope>
    <source>
        <strain evidence="1">cv. Heinz 1706</strain>
    </source>
</reference>
<dbReference type="AlphaFoldDB" id="A0A3Q7FCF2"/>
<evidence type="ECO:0000313" key="2">
    <source>
        <dbReference type="Proteomes" id="UP000004994"/>
    </source>
</evidence>
<protein>
    <submittedName>
        <fullName evidence="1">Uncharacterized protein</fullName>
    </submittedName>
</protein>
<accession>A0A3Q7FCF2</accession>
<organism evidence="1">
    <name type="scientific">Solanum lycopersicum</name>
    <name type="common">Tomato</name>
    <name type="synonym">Lycopersicon esculentum</name>
    <dbReference type="NCBI Taxonomy" id="4081"/>
    <lineage>
        <taxon>Eukaryota</taxon>
        <taxon>Viridiplantae</taxon>
        <taxon>Streptophyta</taxon>
        <taxon>Embryophyta</taxon>
        <taxon>Tracheophyta</taxon>
        <taxon>Spermatophyta</taxon>
        <taxon>Magnoliopsida</taxon>
        <taxon>eudicotyledons</taxon>
        <taxon>Gunneridae</taxon>
        <taxon>Pentapetalae</taxon>
        <taxon>asterids</taxon>
        <taxon>lamiids</taxon>
        <taxon>Solanales</taxon>
        <taxon>Solanaceae</taxon>
        <taxon>Solanoideae</taxon>
        <taxon>Solaneae</taxon>
        <taxon>Solanum</taxon>
        <taxon>Solanum subgen. Lycopersicon</taxon>
    </lineage>
</organism>
<dbReference type="Proteomes" id="UP000004994">
    <property type="component" value="Chromosome 2"/>
</dbReference>
<dbReference type="STRING" id="4081.A0A3Q7FCF2"/>
<dbReference type="InParanoid" id="A0A3Q7FCF2"/>
<name>A0A3Q7FCF2_SOLLC</name>
<dbReference type="Gramene" id="Solyc02g094755.1.1">
    <property type="protein sequence ID" value="Solyc02g094755.1.1"/>
    <property type="gene ID" value="Solyc02g094755.1"/>
</dbReference>
<evidence type="ECO:0000313" key="1">
    <source>
        <dbReference type="EnsemblPlants" id="Solyc02g094755.1.1"/>
    </source>
</evidence>